<dbReference type="EMBL" id="JXRQ01000025">
    <property type="protein sequence ID" value="KIL46701.1"/>
    <property type="molecule type" value="Genomic_DNA"/>
</dbReference>
<dbReference type="InterPro" id="IPR036621">
    <property type="entry name" value="Anticodon-bd_dom_sf"/>
</dbReference>
<evidence type="ECO:0000256" key="3">
    <source>
        <dbReference type="ARBA" id="ARBA00023146"/>
    </source>
</evidence>
<protein>
    <submittedName>
        <fullName evidence="5">Histidyl-tRNA synthase</fullName>
    </submittedName>
</protein>
<dbReference type="GO" id="GO:0006418">
    <property type="term" value="P:tRNA aminoacylation for protein translation"/>
    <property type="evidence" value="ECO:0007669"/>
    <property type="project" value="UniProtKB-ARBA"/>
</dbReference>
<keyword evidence="2" id="KW-0547">Nucleotide-binding</keyword>
<dbReference type="GO" id="GO:0005524">
    <property type="term" value="F:ATP binding"/>
    <property type="evidence" value="ECO:0007669"/>
    <property type="project" value="UniProtKB-KW"/>
</dbReference>
<evidence type="ECO:0000256" key="2">
    <source>
        <dbReference type="ARBA" id="ARBA00022840"/>
    </source>
</evidence>
<dbReference type="InterPro" id="IPR004154">
    <property type="entry name" value="Anticodon-bd"/>
</dbReference>
<organism evidence="5 6">
    <name type="scientific">Jeotgalibacillus alimentarius</name>
    <dbReference type="NCBI Taxonomy" id="135826"/>
    <lineage>
        <taxon>Bacteria</taxon>
        <taxon>Bacillati</taxon>
        <taxon>Bacillota</taxon>
        <taxon>Bacilli</taxon>
        <taxon>Bacillales</taxon>
        <taxon>Caryophanaceae</taxon>
        <taxon>Jeotgalibacillus</taxon>
    </lineage>
</organism>
<keyword evidence="1" id="KW-0963">Cytoplasm</keyword>
<keyword evidence="2" id="KW-0067">ATP-binding</keyword>
<feature type="domain" description="Anticodon-binding" evidence="4">
    <location>
        <begin position="2"/>
        <end position="54"/>
    </location>
</feature>
<dbReference type="PATRIC" id="fig|135826.4.peg.2812"/>
<sequence>MRVEVEFGKKKIGKAMDRANREGMRYVVVLGEDEVKSGKYKIKDMNTGTDEEVRYNF</sequence>
<dbReference type="AlphaFoldDB" id="A0A0C2VQI8"/>
<name>A0A0C2VQI8_9BACL</name>
<gene>
    <name evidence="5" type="ORF">KP77_28280</name>
</gene>
<dbReference type="Proteomes" id="UP000031950">
    <property type="component" value="Unassembled WGS sequence"/>
</dbReference>
<evidence type="ECO:0000313" key="6">
    <source>
        <dbReference type="Proteomes" id="UP000031950"/>
    </source>
</evidence>
<dbReference type="STRING" id="135826.KP77_28280"/>
<dbReference type="Pfam" id="PF03129">
    <property type="entry name" value="HGTP_anticodon"/>
    <property type="match status" value="1"/>
</dbReference>
<dbReference type="SUPFAM" id="SSF52954">
    <property type="entry name" value="Class II aaRS ABD-related"/>
    <property type="match status" value="1"/>
</dbReference>
<evidence type="ECO:0000259" key="4">
    <source>
        <dbReference type="Pfam" id="PF03129"/>
    </source>
</evidence>
<reference evidence="5 6" key="1">
    <citation type="submission" date="2015-01" db="EMBL/GenBank/DDBJ databases">
        <title>Genome sequence of Jeotgalibacillus alimentarius.</title>
        <authorList>
            <person name="Goh K.M."/>
            <person name="Chan K.-G."/>
            <person name="Yaakop A.S."/>
            <person name="Ee R."/>
            <person name="Gan H.M."/>
            <person name="Chan C.S."/>
        </authorList>
    </citation>
    <scope>NUCLEOTIDE SEQUENCE [LARGE SCALE GENOMIC DNA]</scope>
    <source>
        <strain evidence="5 6">YKJ-13</strain>
    </source>
</reference>
<proteinExistence type="predicted"/>
<keyword evidence="3" id="KW-0030">Aminoacyl-tRNA synthetase</keyword>
<dbReference type="Gene3D" id="3.40.50.800">
    <property type="entry name" value="Anticodon-binding domain"/>
    <property type="match status" value="1"/>
</dbReference>
<evidence type="ECO:0000313" key="5">
    <source>
        <dbReference type="EMBL" id="KIL46701.1"/>
    </source>
</evidence>
<evidence type="ECO:0000256" key="1">
    <source>
        <dbReference type="ARBA" id="ARBA00022490"/>
    </source>
</evidence>
<accession>A0A0C2VQI8</accession>
<comment type="caution">
    <text evidence="5">The sequence shown here is derived from an EMBL/GenBank/DDBJ whole genome shotgun (WGS) entry which is preliminary data.</text>
</comment>
<keyword evidence="6" id="KW-1185">Reference proteome</keyword>
<keyword evidence="3" id="KW-0436">Ligase</keyword>
<dbReference type="GO" id="GO:0004812">
    <property type="term" value="F:aminoacyl-tRNA ligase activity"/>
    <property type="evidence" value="ECO:0007669"/>
    <property type="project" value="UniProtKB-KW"/>
</dbReference>